<dbReference type="InterPro" id="IPR010546">
    <property type="entry name" value="DUF1120"/>
</dbReference>
<reference evidence="1 2" key="1">
    <citation type="submission" date="2022-02" db="EMBL/GenBank/DDBJ databases">
        <title>Comparative genomics of the first Antarctic Pseudomonas spp. capable of biotransforming 2,4,6-Trinitrotoluene.</title>
        <authorList>
            <person name="Cabrera M.A."/>
            <person name="Marquez S.L."/>
            <person name="Perez-Donoso J.M."/>
        </authorList>
    </citation>
    <scope>NUCLEOTIDE SEQUENCE [LARGE SCALE GENOMIC DNA]</scope>
    <source>
        <strain evidence="1 2">TNT19</strain>
    </source>
</reference>
<name>A0ABT0F2D9_9PSED</name>
<evidence type="ECO:0000313" key="2">
    <source>
        <dbReference type="Proteomes" id="UP001299876"/>
    </source>
</evidence>
<accession>A0ABT0F2D9</accession>
<evidence type="ECO:0000313" key="1">
    <source>
        <dbReference type="EMBL" id="MCK1791846.1"/>
    </source>
</evidence>
<proteinExistence type="predicted"/>
<dbReference type="Proteomes" id="UP001299876">
    <property type="component" value="Unassembled WGS sequence"/>
</dbReference>
<keyword evidence="2" id="KW-1185">Reference proteome</keyword>
<organism evidence="1 2">
    <name type="scientific">Pseudomonas violetae</name>
    <dbReference type="NCBI Taxonomy" id="2915813"/>
    <lineage>
        <taxon>Bacteria</taxon>
        <taxon>Pseudomonadati</taxon>
        <taxon>Pseudomonadota</taxon>
        <taxon>Gammaproteobacteria</taxon>
        <taxon>Pseudomonadales</taxon>
        <taxon>Pseudomonadaceae</taxon>
        <taxon>Pseudomonas</taxon>
    </lineage>
</organism>
<dbReference type="RefSeq" id="WP_247292129.1">
    <property type="nucleotide sequence ID" value="NZ_JAKNRW010000013.1"/>
</dbReference>
<sequence>MNDLHPTGKRTTDNAELTTKALFHPFSQLFFVLVAFHPATPIDKLRPPPRGKAHQSFVEVAFHMNTRISLLTAALLLTGASSAFAASSTDLTVTGKITPAACLPSLSDNGTVDFGKRSVSDLKQTSTTHLGMKYMQVSVGCDGPTTFALNLIDNRAYSAFAPEVYGLGKTDAGEKLGGFTVAYSRAITESGPSNALVSFDEGKTWKRTEGIPIDPGSWASAGNNASGDWAPVLIKTLVMDMEINAFIARADGLTLTDEESIDGAATLEVKYL</sequence>
<protein>
    <submittedName>
        <fullName evidence="1">DUF1120 domain-containing protein</fullName>
    </submittedName>
</protein>
<dbReference type="Pfam" id="PF06551">
    <property type="entry name" value="DUF1120"/>
    <property type="match status" value="1"/>
</dbReference>
<dbReference type="EMBL" id="JAKNRW010000013">
    <property type="protein sequence ID" value="MCK1791846.1"/>
    <property type="molecule type" value="Genomic_DNA"/>
</dbReference>
<comment type="caution">
    <text evidence="1">The sequence shown here is derived from an EMBL/GenBank/DDBJ whole genome shotgun (WGS) entry which is preliminary data.</text>
</comment>
<gene>
    <name evidence="1" type="ORF">L9059_16950</name>
</gene>